<sequence length="313" mass="35385">MAEYDEIRGEMVDIEDIAAAALRTAEAIEAANATATEDDDNRPLDIYGNLMNNDDHDLAEETMARVAQDQAALKENGKKKGSRGVADAELTNLKAEATAWVKTLFLHNETSRVVLKIIDNFTYWDKQFSSHTMVRKMRKDIERVGTMEAILVGSPSNDTYWNDHYLKCKIIAIAAMVDPKGISIPHIFYSYRTGDDEMSKKWIDLLTQIQNLLHWTSNQRVRPPYIKGLAMPYRRPAPAMKKQANEDKKGTLAATPHKRTPLPNAATPNKRTPLPNARPNFNYTPTKTSARKRAMTPDDDDRTSKGPKRWRGD</sequence>
<gene>
    <name evidence="2" type="ORF">VM1G_12016</name>
</gene>
<protein>
    <submittedName>
        <fullName evidence="2">Uncharacterized protein</fullName>
    </submittedName>
</protein>
<dbReference type="Proteomes" id="UP000078559">
    <property type="component" value="Unassembled WGS sequence"/>
</dbReference>
<accession>A0A194VIG3</accession>
<proteinExistence type="predicted"/>
<evidence type="ECO:0000313" key="3">
    <source>
        <dbReference type="Proteomes" id="UP000078559"/>
    </source>
</evidence>
<feature type="region of interest" description="Disordered" evidence="1">
    <location>
        <begin position="237"/>
        <end position="313"/>
    </location>
</feature>
<evidence type="ECO:0000256" key="1">
    <source>
        <dbReference type="SAM" id="MobiDB-lite"/>
    </source>
</evidence>
<dbReference type="AlphaFoldDB" id="A0A194VIG3"/>
<organism evidence="2 3">
    <name type="scientific">Cytospora mali</name>
    <name type="common">Apple Valsa canker fungus</name>
    <name type="synonym">Valsa mali</name>
    <dbReference type="NCBI Taxonomy" id="578113"/>
    <lineage>
        <taxon>Eukaryota</taxon>
        <taxon>Fungi</taxon>
        <taxon>Dikarya</taxon>
        <taxon>Ascomycota</taxon>
        <taxon>Pezizomycotina</taxon>
        <taxon>Sordariomycetes</taxon>
        <taxon>Sordariomycetidae</taxon>
        <taxon>Diaporthales</taxon>
        <taxon>Cytosporaceae</taxon>
        <taxon>Cytospora</taxon>
    </lineage>
</organism>
<reference evidence="2" key="1">
    <citation type="submission" date="2014-12" db="EMBL/GenBank/DDBJ databases">
        <title>Genome Sequence of Valsa Canker Pathogens Uncovers a Specific Adaption of Colonization on Woody Bark.</title>
        <authorList>
            <person name="Yin Z."/>
            <person name="Liu H."/>
            <person name="Gao X."/>
            <person name="Li Z."/>
            <person name="Song N."/>
            <person name="Ke X."/>
            <person name="Dai Q."/>
            <person name="Wu Y."/>
            <person name="Sun Y."/>
            <person name="Xu J.-R."/>
            <person name="Kang Z.K."/>
            <person name="Wang L."/>
            <person name="Huang L."/>
        </authorList>
    </citation>
    <scope>NUCLEOTIDE SEQUENCE [LARGE SCALE GENOMIC DNA]</scope>
    <source>
        <strain evidence="2">03-8</strain>
    </source>
</reference>
<dbReference type="OrthoDB" id="10567061at2759"/>
<keyword evidence="3" id="KW-1185">Reference proteome</keyword>
<name>A0A194VIG3_CYTMA</name>
<evidence type="ECO:0000313" key="2">
    <source>
        <dbReference type="EMBL" id="KUI63782.1"/>
    </source>
</evidence>
<feature type="compositionally biased region" description="Polar residues" evidence="1">
    <location>
        <begin position="279"/>
        <end position="288"/>
    </location>
</feature>
<dbReference type="EMBL" id="KN796114">
    <property type="protein sequence ID" value="KUI63782.1"/>
    <property type="molecule type" value="Genomic_DNA"/>
</dbReference>